<dbReference type="Pfam" id="PF00010">
    <property type="entry name" value="HLH"/>
    <property type="match status" value="1"/>
</dbReference>
<feature type="compositionally biased region" description="Basic and acidic residues" evidence="4">
    <location>
        <begin position="635"/>
        <end position="644"/>
    </location>
</feature>
<keyword evidence="3" id="KW-0539">Nucleus</keyword>
<dbReference type="InterPro" id="IPR025610">
    <property type="entry name" value="MYC/MYB_N"/>
</dbReference>
<dbReference type="CDD" id="cd11449">
    <property type="entry name" value="bHLH_AtAIB_like"/>
    <property type="match status" value="1"/>
</dbReference>
<sequence length="831" mass="91769">MMNTHTDNDLMAGAQWWNDNNAILEAFTSYSSQDDALWPAEARTPMDASVPASQEDNLQQRLQCVVDSSSTSTWTYVIFWQLTNTSTDEQVLGWGDGYFNPKEGERKSPTKPVAVSEADQQLRRRILRELQALITQNGEDSAVSSGLDALDADVTDTEWFFLVSMLYSFPIGTASPGRAFANGRCIWLKGSDQLQGQDCARAELAQRFGIRTIVCVPSSRGVVELGSTEVIENDPTFTSFITQTFEEEAPENVYLNTMKDDLPFYQSPLTTFADDTPYAGMMFGDSESEKMLQMMWQPNYFQQAMSGGHNESCAMSMQTPVLTPPYTTQNAELENVTLSTDGASSKFHYQQPSKIGEAFEYQSTKQLAGVRDLGKVSEQLAGVTDLGKVSVFSAVKDGESTKQAAISAMGQDAIESFGQMGMQNLSQNGVRAAPIEASEFQHQYNGKTHVADILKVSEVTNYMHAGKVIDVDEPLSEVKVHNFCTDSQLKETMAGALPKICDNVTKMPDGVGLSYASKYTHKSVPGDFQDVLTFASNTYDALPYRHDIKPPESTKFEKSSQTHGDAKSASSNKPFIEDKGVSSIQEDSVTMHAHGIVRSSVESEHSDVEASFKDADCSRVVADKKPRKRGRKPANGREEPLNHVEAERQRREKMNQRFYALRAVVPNVSKMDKASVLADATACIEHLRAKVQELEIGNKNLLARLDGESGGAMYDDEEDIKDITPTGLGTTSASKSSTSVVCPHGRITINVRFLVGREAIIRIESSKDNYPVAKMMMALQDLQLEVHHSTIAVVQDVLCQTIVVIMKRSDRLTEEQLMTILSRRTMNCSCC</sequence>
<accession>A0A4Y5WPN1</accession>
<evidence type="ECO:0000313" key="6">
    <source>
        <dbReference type="EMBL" id="QDE09459.1"/>
    </source>
</evidence>
<evidence type="ECO:0000259" key="5">
    <source>
        <dbReference type="PROSITE" id="PS50888"/>
    </source>
</evidence>
<keyword evidence="2" id="KW-0804">Transcription</keyword>
<organism evidence="6">
    <name type="scientific">Dryopteris fragrans</name>
    <dbReference type="NCBI Taxonomy" id="239565"/>
    <lineage>
        <taxon>Eukaryota</taxon>
        <taxon>Viridiplantae</taxon>
        <taxon>Streptophyta</taxon>
        <taxon>Embryophyta</taxon>
        <taxon>Tracheophyta</taxon>
        <taxon>Polypodiopsida</taxon>
        <taxon>Polypodiidae</taxon>
        <taxon>Polypodiales</taxon>
        <taxon>Polypodiineae</taxon>
        <taxon>Dryopteridaceae</taxon>
        <taxon>Dryopteridoideae</taxon>
        <taxon>Dryopteris</taxon>
    </lineage>
</organism>
<dbReference type="GO" id="GO:0003700">
    <property type="term" value="F:DNA-binding transcription factor activity"/>
    <property type="evidence" value="ECO:0007669"/>
    <property type="project" value="InterPro"/>
</dbReference>
<dbReference type="GO" id="GO:0005634">
    <property type="term" value="C:nucleus"/>
    <property type="evidence" value="ECO:0007669"/>
    <property type="project" value="TreeGrafter"/>
</dbReference>
<name>A0A4Y5WPN1_9MONI</name>
<evidence type="ECO:0000256" key="1">
    <source>
        <dbReference type="ARBA" id="ARBA00023015"/>
    </source>
</evidence>
<dbReference type="SUPFAM" id="SSF47459">
    <property type="entry name" value="HLH, helix-loop-helix DNA-binding domain"/>
    <property type="match status" value="1"/>
</dbReference>
<dbReference type="Gene3D" id="4.10.280.10">
    <property type="entry name" value="Helix-loop-helix DNA-binding domain"/>
    <property type="match status" value="1"/>
</dbReference>
<dbReference type="PROSITE" id="PS50888">
    <property type="entry name" value="BHLH"/>
    <property type="match status" value="1"/>
</dbReference>
<dbReference type="GO" id="GO:0046983">
    <property type="term" value="F:protein dimerization activity"/>
    <property type="evidence" value="ECO:0007669"/>
    <property type="project" value="InterPro"/>
</dbReference>
<evidence type="ECO:0000256" key="2">
    <source>
        <dbReference type="ARBA" id="ARBA00023163"/>
    </source>
</evidence>
<dbReference type="InterPro" id="IPR045084">
    <property type="entry name" value="AIB/MYC-like"/>
</dbReference>
<feature type="compositionally biased region" description="Basic residues" evidence="4">
    <location>
        <begin position="625"/>
        <end position="634"/>
    </location>
</feature>
<feature type="region of interest" description="Disordered" evidence="4">
    <location>
        <begin position="543"/>
        <end position="588"/>
    </location>
</feature>
<feature type="region of interest" description="Disordered" evidence="4">
    <location>
        <begin position="621"/>
        <end position="644"/>
    </location>
</feature>
<dbReference type="InterPro" id="IPR036638">
    <property type="entry name" value="HLH_DNA-bd_sf"/>
</dbReference>
<dbReference type="PANTHER" id="PTHR11514">
    <property type="entry name" value="MYC"/>
    <property type="match status" value="1"/>
</dbReference>
<evidence type="ECO:0000256" key="4">
    <source>
        <dbReference type="SAM" id="MobiDB-lite"/>
    </source>
</evidence>
<dbReference type="Pfam" id="PF14215">
    <property type="entry name" value="bHLH-MYC_N"/>
    <property type="match status" value="1"/>
</dbReference>
<dbReference type="SMART" id="SM00353">
    <property type="entry name" value="HLH"/>
    <property type="match status" value="1"/>
</dbReference>
<feature type="compositionally biased region" description="Basic and acidic residues" evidence="4">
    <location>
        <begin position="543"/>
        <end position="566"/>
    </location>
</feature>
<dbReference type="GO" id="GO:0000976">
    <property type="term" value="F:transcription cis-regulatory region binding"/>
    <property type="evidence" value="ECO:0007669"/>
    <property type="project" value="TreeGrafter"/>
</dbReference>
<reference evidence="6" key="1">
    <citation type="submission" date="2018-11" db="EMBL/GenBank/DDBJ databases">
        <authorList>
            <person name="Zhao Z."/>
            <person name="Feng P."/>
        </authorList>
    </citation>
    <scope>NUCLEOTIDE SEQUENCE</scope>
</reference>
<dbReference type="InterPro" id="IPR011598">
    <property type="entry name" value="bHLH_dom"/>
</dbReference>
<dbReference type="EMBL" id="MK193871">
    <property type="protein sequence ID" value="QDE09459.1"/>
    <property type="molecule type" value="mRNA"/>
</dbReference>
<feature type="domain" description="BHLH" evidence="5">
    <location>
        <begin position="638"/>
        <end position="687"/>
    </location>
</feature>
<keyword evidence="1" id="KW-0805">Transcription regulation</keyword>
<dbReference type="PANTHER" id="PTHR11514:SF43">
    <property type="entry name" value="TRANSCRIPTION FACTOR MYC2"/>
    <property type="match status" value="1"/>
</dbReference>
<protein>
    <submittedName>
        <fullName evidence="6">MYC2</fullName>
    </submittedName>
</protein>
<evidence type="ECO:0000256" key="3">
    <source>
        <dbReference type="ARBA" id="ARBA00023242"/>
    </source>
</evidence>
<dbReference type="AlphaFoldDB" id="A0A4Y5WPN1"/>
<proteinExistence type="evidence at transcript level"/>